<dbReference type="RefSeq" id="XP_008465276.1">
    <property type="nucleotide sequence ID" value="XM_008467054.2"/>
</dbReference>
<dbReference type="InterPro" id="IPR016181">
    <property type="entry name" value="Acyl_CoA_acyltransferase"/>
</dbReference>
<proteinExistence type="predicted"/>
<dbReference type="PROSITE" id="PS51186">
    <property type="entry name" value="GNAT"/>
    <property type="match status" value="1"/>
</dbReference>
<dbReference type="Pfam" id="PF00583">
    <property type="entry name" value="Acetyltransf_1"/>
    <property type="match status" value="1"/>
</dbReference>
<dbReference type="InterPro" id="IPR000182">
    <property type="entry name" value="GNAT_dom"/>
</dbReference>
<dbReference type="Proteomes" id="UP001652600">
    <property type="component" value="Chromosome 11"/>
</dbReference>
<accession>A0A1S3CNW9</accession>
<keyword evidence="3" id="KW-1185">Reference proteome</keyword>
<gene>
    <name evidence="4" type="primary">LOC103502932</name>
    <name evidence="2" type="synonym">103502932</name>
</gene>
<dbReference type="InParanoid" id="A0A1S3CNW9"/>
<dbReference type="CDD" id="cd04301">
    <property type="entry name" value="NAT_SF"/>
    <property type="match status" value="1"/>
</dbReference>
<dbReference type="SUPFAM" id="SSF55729">
    <property type="entry name" value="Acyl-CoA N-acyltransferases (Nat)"/>
    <property type="match status" value="1"/>
</dbReference>
<dbReference type="InterPro" id="IPR052810">
    <property type="entry name" value="Plant_NAT"/>
</dbReference>
<evidence type="ECO:0000313" key="3">
    <source>
        <dbReference type="Proteomes" id="UP001652600"/>
    </source>
</evidence>
<evidence type="ECO:0000313" key="2">
    <source>
        <dbReference type="EnsemblPlants" id="MELO3C026834.2.1"/>
    </source>
</evidence>
<feature type="domain" description="N-acetyltransferase" evidence="1">
    <location>
        <begin position="6"/>
        <end position="188"/>
    </location>
</feature>
<organism evidence="3 4">
    <name type="scientific">Cucumis melo</name>
    <name type="common">Muskmelon</name>
    <dbReference type="NCBI Taxonomy" id="3656"/>
    <lineage>
        <taxon>Eukaryota</taxon>
        <taxon>Viridiplantae</taxon>
        <taxon>Streptophyta</taxon>
        <taxon>Embryophyta</taxon>
        <taxon>Tracheophyta</taxon>
        <taxon>Spermatophyta</taxon>
        <taxon>Magnoliopsida</taxon>
        <taxon>eudicotyledons</taxon>
        <taxon>Gunneridae</taxon>
        <taxon>Pentapetalae</taxon>
        <taxon>rosids</taxon>
        <taxon>fabids</taxon>
        <taxon>Cucurbitales</taxon>
        <taxon>Cucurbitaceae</taxon>
        <taxon>Benincaseae</taxon>
        <taxon>Cucumis</taxon>
    </lineage>
</organism>
<dbReference type="Gene3D" id="3.40.630.30">
    <property type="match status" value="1"/>
</dbReference>
<protein>
    <submittedName>
        <fullName evidence="4">Probable N-acetyltransferase HLS1-like</fullName>
    </submittedName>
</protein>
<dbReference type="eggNOG" id="ENOG502QWM2">
    <property type="taxonomic scope" value="Eukaryota"/>
</dbReference>
<dbReference type="KEGG" id="cmo:103502932"/>
<dbReference type="PANTHER" id="PTHR47370:SF1">
    <property type="entry name" value="ACYL-COA N-ACYLTRANSFERASES (NAT) SUPERFAMILY PROTEIN"/>
    <property type="match status" value="1"/>
</dbReference>
<dbReference type="GO" id="GO:0016747">
    <property type="term" value="F:acyltransferase activity, transferring groups other than amino-acyl groups"/>
    <property type="evidence" value="ECO:0007669"/>
    <property type="project" value="InterPro"/>
</dbReference>
<dbReference type="OrthoDB" id="41532at2759"/>
<evidence type="ECO:0000313" key="4">
    <source>
        <dbReference type="RefSeq" id="XP_008465276.1"/>
    </source>
</evidence>
<dbReference type="EnsemblPlants" id="MELO3C026834.2.1">
    <property type="protein sequence ID" value="MELO3C026834.2.1"/>
    <property type="gene ID" value="MELO3C026834.2"/>
</dbReference>
<name>A0A1S3CNW9_CUCME</name>
<sequence>MEFNGFIIRSYEDNDEGQLSDKAQVLDLERRCEIGQSKRVFLFTDHLGDPICRIRNSPMYKMLVAECDKEVVGVIQGSIKAVFFAAHKPPPPGLVVKVGYILGLRVAPPYRRRGIGAALVRRLEDWFVSNDVDYCCMATEKDNHASLNLFINNLRYIKFRTGRILVNPVRNHPYKINSSEIKIQKLRIEEAEAIYKKHMASTELFPEDIKNILKNKLSLGTWMANFKQQRYPLRSSSSSSTAGGNEQIMSSSSWAIVSLWNSGEVFKLRLGKAPFPWVIYTKSLKIMDKIFPCFKLVLVPNFFKPFGFYFVYGLHHEGPFSERLVGALCKFVHNMAMNNSKDHNCKAIVTEIGGDEDDDLKMEIPHWKLLSCYEDFWCIKSLKSKKNNNNISNDHDHDHHILEWTNTPPIRTLFVDPREV</sequence>
<dbReference type="AlphaFoldDB" id="A0A1S3CNW9"/>
<reference evidence="2" key="1">
    <citation type="submission" date="2023-03" db="UniProtKB">
        <authorList>
            <consortium name="EnsemblPlants"/>
        </authorList>
    </citation>
    <scope>IDENTIFICATION</scope>
</reference>
<dbReference type="Gramene" id="MELO3C026834.2.1">
    <property type="protein sequence ID" value="MELO3C026834.2.1"/>
    <property type="gene ID" value="MELO3C026834.2"/>
</dbReference>
<dbReference type="GeneID" id="103502932"/>
<evidence type="ECO:0000259" key="1">
    <source>
        <dbReference type="PROSITE" id="PS51186"/>
    </source>
</evidence>
<reference evidence="4" key="2">
    <citation type="submission" date="2025-04" db="UniProtKB">
        <authorList>
            <consortium name="RefSeq"/>
        </authorList>
    </citation>
    <scope>IDENTIFICATION</scope>
</reference>
<dbReference type="PANTHER" id="PTHR47370">
    <property type="entry name" value="ACYL-COA N-ACYLTRANSFERASES (NAT) SUPERFAMILY PROTEIN"/>
    <property type="match status" value="1"/>
</dbReference>